<dbReference type="SMART" id="SM00388">
    <property type="entry name" value="HisKA"/>
    <property type="match status" value="1"/>
</dbReference>
<dbReference type="SMART" id="SM00387">
    <property type="entry name" value="HATPase_c"/>
    <property type="match status" value="1"/>
</dbReference>
<dbReference type="SUPFAM" id="SSF47384">
    <property type="entry name" value="Homodimeric domain of signal transducing histidine kinase"/>
    <property type="match status" value="1"/>
</dbReference>
<evidence type="ECO:0000256" key="2">
    <source>
        <dbReference type="ARBA" id="ARBA00004370"/>
    </source>
</evidence>
<evidence type="ECO:0000256" key="1">
    <source>
        <dbReference type="ARBA" id="ARBA00000085"/>
    </source>
</evidence>
<dbReference type="AlphaFoldDB" id="A0A9D1UCR8"/>
<proteinExistence type="predicted"/>
<feature type="domain" description="Histidine kinase" evidence="13">
    <location>
        <begin position="36"/>
        <end position="252"/>
    </location>
</feature>
<dbReference type="InterPro" id="IPR036890">
    <property type="entry name" value="HATPase_C_sf"/>
</dbReference>
<dbReference type="Gene3D" id="3.30.565.10">
    <property type="entry name" value="Histidine kinase-like ATPase, C-terminal domain"/>
    <property type="match status" value="1"/>
</dbReference>
<dbReference type="Gene3D" id="1.10.287.130">
    <property type="match status" value="1"/>
</dbReference>
<dbReference type="PANTHER" id="PTHR45453">
    <property type="entry name" value="PHOSPHATE REGULON SENSOR PROTEIN PHOR"/>
    <property type="match status" value="1"/>
</dbReference>
<evidence type="ECO:0000256" key="3">
    <source>
        <dbReference type="ARBA" id="ARBA00012438"/>
    </source>
</evidence>
<evidence type="ECO:0000256" key="9">
    <source>
        <dbReference type="ARBA" id="ARBA00022840"/>
    </source>
</evidence>
<dbReference type="EMBL" id="DXGF01000033">
    <property type="protein sequence ID" value="HIW83037.1"/>
    <property type="molecule type" value="Genomic_DNA"/>
</dbReference>
<keyword evidence="8" id="KW-0418">Kinase</keyword>
<feature type="non-terminal residue" evidence="14">
    <location>
        <position position="1"/>
    </location>
</feature>
<dbReference type="Pfam" id="PF02518">
    <property type="entry name" value="HATPase_c"/>
    <property type="match status" value="1"/>
</dbReference>
<keyword evidence="5" id="KW-0808">Transferase</keyword>
<dbReference type="InterPro" id="IPR005467">
    <property type="entry name" value="His_kinase_dom"/>
</dbReference>
<dbReference type="InterPro" id="IPR050351">
    <property type="entry name" value="BphY/WalK/GraS-like"/>
</dbReference>
<sequence>AHFYARRKIGKLQADVQEKQKKLKEENERKNDLITYLAHDLKTPLTSVIGYLSFLDEVPDMPHLQQTRYIHVSLDKARRLETLVNEFFEITRYNLQEIWLEKEQIDLYYMLVQMADEFYPILKSHGNTIQLEVDEEASVYGDPVKLARVFNNILKNAVTYSYPGTAIQIRTEETQTNIRIFFQNKGKTIPEHRLETIFDKFFRLDDARVSATGGAGLGLAIAKEIIESHKGTVTAHSEDEQTTFCVTLPAAKAVT</sequence>
<dbReference type="GO" id="GO:0004721">
    <property type="term" value="F:phosphoprotein phosphatase activity"/>
    <property type="evidence" value="ECO:0007669"/>
    <property type="project" value="TreeGrafter"/>
</dbReference>
<accession>A0A9D1UCR8</accession>
<dbReference type="PROSITE" id="PS50109">
    <property type="entry name" value="HIS_KIN"/>
    <property type="match status" value="1"/>
</dbReference>
<organism evidence="14 15">
    <name type="scientific">Candidatus Dorea gallistercoris</name>
    <dbReference type="NCBI Taxonomy" id="2838542"/>
    <lineage>
        <taxon>Bacteria</taxon>
        <taxon>Bacillati</taxon>
        <taxon>Bacillota</taxon>
        <taxon>Clostridia</taxon>
        <taxon>Lachnospirales</taxon>
        <taxon>Lachnospiraceae</taxon>
        <taxon>Dorea</taxon>
    </lineage>
</organism>
<keyword evidence="9" id="KW-0067">ATP-binding</keyword>
<reference evidence="14" key="1">
    <citation type="journal article" date="2021" name="PeerJ">
        <title>Extensive microbial diversity within the chicken gut microbiome revealed by metagenomics and culture.</title>
        <authorList>
            <person name="Gilroy R."/>
            <person name="Ravi A."/>
            <person name="Getino M."/>
            <person name="Pursley I."/>
            <person name="Horton D.L."/>
            <person name="Alikhan N.F."/>
            <person name="Baker D."/>
            <person name="Gharbi K."/>
            <person name="Hall N."/>
            <person name="Watson M."/>
            <person name="Adriaenssens E.M."/>
            <person name="Foster-Nyarko E."/>
            <person name="Jarju S."/>
            <person name="Secka A."/>
            <person name="Antonio M."/>
            <person name="Oren A."/>
            <person name="Chaudhuri R.R."/>
            <person name="La Ragione R."/>
            <person name="Hildebrand F."/>
            <person name="Pallen M.J."/>
        </authorList>
    </citation>
    <scope>NUCLEOTIDE SEQUENCE</scope>
    <source>
        <strain evidence="14">ChiSxjej1B13-11762</strain>
    </source>
</reference>
<dbReference type="GO" id="GO:0016036">
    <property type="term" value="P:cellular response to phosphate starvation"/>
    <property type="evidence" value="ECO:0007669"/>
    <property type="project" value="TreeGrafter"/>
</dbReference>
<dbReference type="GO" id="GO:0005524">
    <property type="term" value="F:ATP binding"/>
    <property type="evidence" value="ECO:0007669"/>
    <property type="project" value="UniProtKB-KW"/>
</dbReference>
<dbReference type="Pfam" id="PF00512">
    <property type="entry name" value="HisKA"/>
    <property type="match status" value="1"/>
</dbReference>
<dbReference type="GO" id="GO:0005886">
    <property type="term" value="C:plasma membrane"/>
    <property type="evidence" value="ECO:0007669"/>
    <property type="project" value="TreeGrafter"/>
</dbReference>
<dbReference type="EC" id="2.7.13.3" evidence="3"/>
<evidence type="ECO:0000256" key="6">
    <source>
        <dbReference type="ARBA" id="ARBA00022692"/>
    </source>
</evidence>
<dbReference type="Proteomes" id="UP000824263">
    <property type="component" value="Unassembled WGS sequence"/>
</dbReference>
<name>A0A9D1UCR8_9FIRM</name>
<dbReference type="InterPro" id="IPR004358">
    <property type="entry name" value="Sig_transdc_His_kin-like_C"/>
</dbReference>
<dbReference type="PRINTS" id="PR00344">
    <property type="entry name" value="BCTRLSENSOR"/>
</dbReference>
<reference evidence="14" key="2">
    <citation type="submission" date="2021-04" db="EMBL/GenBank/DDBJ databases">
        <authorList>
            <person name="Gilroy R."/>
        </authorList>
    </citation>
    <scope>NUCLEOTIDE SEQUENCE</scope>
    <source>
        <strain evidence="14">ChiSxjej1B13-11762</strain>
    </source>
</reference>
<keyword evidence="7" id="KW-0547">Nucleotide-binding</keyword>
<protein>
    <recommendedName>
        <fullName evidence="3">histidine kinase</fullName>
        <ecNumber evidence="3">2.7.13.3</ecNumber>
    </recommendedName>
</protein>
<evidence type="ECO:0000256" key="12">
    <source>
        <dbReference type="ARBA" id="ARBA00023136"/>
    </source>
</evidence>
<dbReference type="InterPro" id="IPR003594">
    <property type="entry name" value="HATPase_dom"/>
</dbReference>
<evidence type="ECO:0000256" key="11">
    <source>
        <dbReference type="ARBA" id="ARBA00023012"/>
    </source>
</evidence>
<comment type="caution">
    <text evidence="14">The sequence shown here is derived from an EMBL/GenBank/DDBJ whole genome shotgun (WGS) entry which is preliminary data.</text>
</comment>
<dbReference type="InterPro" id="IPR036097">
    <property type="entry name" value="HisK_dim/P_sf"/>
</dbReference>
<comment type="subcellular location">
    <subcellularLocation>
        <location evidence="2">Membrane</location>
    </subcellularLocation>
</comment>
<dbReference type="FunFam" id="3.30.565.10:FF:000013">
    <property type="entry name" value="Two-component sensor histidine kinase"/>
    <property type="match status" value="1"/>
</dbReference>
<keyword evidence="6" id="KW-0812">Transmembrane</keyword>
<comment type="catalytic activity">
    <reaction evidence="1">
        <text>ATP + protein L-histidine = ADP + protein N-phospho-L-histidine.</text>
        <dbReference type="EC" id="2.7.13.3"/>
    </reaction>
</comment>
<keyword evidence="10" id="KW-1133">Transmembrane helix</keyword>
<keyword evidence="4" id="KW-0597">Phosphoprotein</keyword>
<evidence type="ECO:0000256" key="4">
    <source>
        <dbReference type="ARBA" id="ARBA00022553"/>
    </source>
</evidence>
<evidence type="ECO:0000256" key="5">
    <source>
        <dbReference type="ARBA" id="ARBA00022679"/>
    </source>
</evidence>
<dbReference type="SUPFAM" id="SSF55874">
    <property type="entry name" value="ATPase domain of HSP90 chaperone/DNA topoisomerase II/histidine kinase"/>
    <property type="match status" value="1"/>
</dbReference>
<evidence type="ECO:0000259" key="13">
    <source>
        <dbReference type="PROSITE" id="PS50109"/>
    </source>
</evidence>
<keyword evidence="12" id="KW-0472">Membrane</keyword>
<evidence type="ECO:0000256" key="8">
    <source>
        <dbReference type="ARBA" id="ARBA00022777"/>
    </source>
</evidence>
<gene>
    <name evidence="14" type="ORF">H9873_01750</name>
</gene>
<dbReference type="GO" id="GO:0000155">
    <property type="term" value="F:phosphorelay sensor kinase activity"/>
    <property type="evidence" value="ECO:0007669"/>
    <property type="project" value="InterPro"/>
</dbReference>
<dbReference type="InterPro" id="IPR003661">
    <property type="entry name" value="HisK_dim/P_dom"/>
</dbReference>
<evidence type="ECO:0000256" key="10">
    <source>
        <dbReference type="ARBA" id="ARBA00022989"/>
    </source>
</evidence>
<evidence type="ECO:0000313" key="15">
    <source>
        <dbReference type="Proteomes" id="UP000824263"/>
    </source>
</evidence>
<evidence type="ECO:0000256" key="7">
    <source>
        <dbReference type="ARBA" id="ARBA00022741"/>
    </source>
</evidence>
<dbReference type="CDD" id="cd00082">
    <property type="entry name" value="HisKA"/>
    <property type="match status" value="1"/>
</dbReference>
<dbReference type="PANTHER" id="PTHR45453:SF1">
    <property type="entry name" value="PHOSPHATE REGULON SENSOR PROTEIN PHOR"/>
    <property type="match status" value="1"/>
</dbReference>
<evidence type="ECO:0000313" key="14">
    <source>
        <dbReference type="EMBL" id="HIW83037.1"/>
    </source>
</evidence>
<keyword evidence="11" id="KW-0902">Two-component regulatory system</keyword>